<keyword evidence="1" id="KW-0732">Signal</keyword>
<dbReference type="HOGENOM" id="CLU_956755_0_0_1"/>
<sequence>MVSFFLFYIFEFIKSSFLNEGNVIDECCINEETFCIQHQQEDIEFLKNLEFDRFLIEDLGLKYRNNLSNPSEPFILYYCHKRSTFNYLFMFISTVLNNLISIFDLEEIEKIVYGYETPEKILLLNCNQIFYCFWAINSLSKSRFRHESEIKDVPFEDYKTENFINTLNNFNHKERVLYCNCFYWKNIPSFEEYDIKSKIKYLLRKFAEIKRFQKLFKESVLILIFCYELPDNFLLNNKYQLIENFISKMAFLFEVVKHEDKIKNEELYLRNLSSSIDKSNKIICQYKHPMN</sequence>
<evidence type="ECO:0000256" key="1">
    <source>
        <dbReference type="SAM" id="SignalP"/>
    </source>
</evidence>
<keyword evidence="3" id="KW-1185">Reference proteome</keyword>
<evidence type="ECO:0000313" key="2">
    <source>
        <dbReference type="EMBL" id="EOB15506.1"/>
    </source>
</evidence>
<dbReference type="VEuPathDB" id="MicrosporidiaDB:NBO_3g0057"/>
<protein>
    <submittedName>
        <fullName evidence="2">Uncharacterized protein</fullName>
    </submittedName>
</protein>
<feature type="signal peptide" evidence="1">
    <location>
        <begin position="1"/>
        <end position="15"/>
    </location>
</feature>
<organism evidence="2 3">
    <name type="scientific">Nosema bombycis (strain CQ1 / CVCC 102059)</name>
    <name type="common">Microsporidian parasite</name>
    <name type="synonym">Pebrine of silkworm</name>
    <dbReference type="NCBI Taxonomy" id="578461"/>
    <lineage>
        <taxon>Eukaryota</taxon>
        <taxon>Fungi</taxon>
        <taxon>Fungi incertae sedis</taxon>
        <taxon>Microsporidia</taxon>
        <taxon>Nosematidae</taxon>
        <taxon>Nosema</taxon>
    </lineage>
</organism>
<name>R0KX85_NOSB1</name>
<gene>
    <name evidence="2" type="ORF">NBO_3g0057</name>
</gene>
<proteinExistence type="predicted"/>
<dbReference type="Proteomes" id="UP000016927">
    <property type="component" value="Unassembled WGS sequence"/>
</dbReference>
<evidence type="ECO:0000313" key="3">
    <source>
        <dbReference type="Proteomes" id="UP000016927"/>
    </source>
</evidence>
<accession>R0KX85</accession>
<reference evidence="2 3" key="1">
    <citation type="journal article" date="2013" name="BMC Genomics">
        <title>Comparative genomics of parasitic silkworm microsporidia reveal an association between genome expansion and host adaptation.</title>
        <authorList>
            <person name="Pan G."/>
            <person name="Xu J."/>
            <person name="Li T."/>
            <person name="Xia Q."/>
            <person name="Liu S.L."/>
            <person name="Zhang G."/>
            <person name="Li S."/>
            <person name="Li C."/>
            <person name="Liu H."/>
            <person name="Yang L."/>
            <person name="Liu T."/>
            <person name="Zhang X."/>
            <person name="Wu Z."/>
            <person name="Fan W."/>
            <person name="Dang X."/>
            <person name="Xiang H."/>
            <person name="Tao M."/>
            <person name="Li Y."/>
            <person name="Hu J."/>
            <person name="Li Z."/>
            <person name="Lin L."/>
            <person name="Luo J."/>
            <person name="Geng L."/>
            <person name="Wang L."/>
            <person name="Long M."/>
            <person name="Wan Y."/>
            <person name="He N."/>
            <person name="Zhang Z."/>
            <person name="Lu C."/>
            <person name="Keeling P.J."/>
            <person name="Wang J."/>
            <person name="Xiang Z."/>
            <person name="Zhou Z."/>
        </authorList>
    </citation>
    <scope>NUCLEOTIDE SEQUENCE [LARGE SCALE GENOMIC DNA]</scope>
    <source>
        <strain evidence="3">CQ1 / CVCC 102059</strain>
    </source>
</reference>
<feature type="chain" id="PRO_5013220762" evidence="1">
    <location>
        <begin position="16"/>
        <end position="291"/>
    </location>
</feature>
<dbReference type="EMBL" id="KB908911">
    <property type="protein sequence ID" value="EOB15506.1"/>
    <property type="molecule type" value="Genomic_DNA"/>
</dbReference>
<dbReference type="AlphaFoldDB" id="R0KX85"/>